<accession>A0A9P5SDS5</accession>
<dbReference type="AlphaFoldDB" id="A0A9P5SDS5"/>
<keyword evidence="2" id="KW-1185">Reference proteome</keyword>
<proteinExistence type="predicted"/>
<organism evidence="1 2">
    <name type="scientific">Podila minutissima</name>
    <dbReference type="NCBI Taxonomy" id="64525"/>
    <lineage>
        <taxon>Eukaryota</taxon>
        <taxon>Fungi</taxon>
        <taxon>Fungi incertae sedis</taxon>
        <taxon>Mucoromycota</taxon>
        <taxon>Mortierellomycotina</taxon>
        <taxon>Mortierellomycetes</taxon>
        <taxon>Mortierellales</taxon>
        <taxon>Mortierellaceae</taxon>
        <taxon>Podila</taxon>
    </lineage>
</organism>
<dbReference type="SUPFAM" id="SSF81383">
    <property type="entry name" value="F-box domain"/>
    <property type="match status" value="1"/>
</dbReference>
<evidence type="ECO:0000313" key="1">
    <source>
        <dbReference type="EMBL" id="KAF9326156.1"/>
    </source>
</evidence>
<gene>
    <name evidence="1" type="ORF">BG006_010386</name>
</gene>
<sequence length="615" mass="69508">MKALWPTPSKISSLQEKPSDVRLLLPKTSPTRSRTTMRATSTQVISSPLSIPEILEVVLSYLDQETLRRCTRLVSRQWFLISSRFNTHVLVWDDNQNSHEDLAQILAMVPRAGNLRWSTYRNQKSFVIKDREWARLIAVVKKMDQHHKDQDLLFVPLRGLELTGALDVDDRIPLILPYLTSLRRLSLHLPESCRVNTSIEAVLNGCPTLAKLHIQGGHNTIHVFNSHPNGPPTWTLRSLTLRNVGFPQQDLESLLKRLPRLRELRIIDIFLASPPTSPRIYGPGDFISKRGATYFNRSQFMDYVRSLGLGLTAFHLSTNDMYGTLAEPSFQQFFQELAPTMTTFSLSTGDMTMPLIASLGLGTLRNVITTLELVRMAYNPELSRVLCEFLCNAPFLLHLKASRVMYYTQLMDLNGCDGLDGPEPEDERLTPKVWACRGLQTLHLGFSKRRGNGTKMDLQSRIVFGYISKVCPRLRDVEIYIVRGTLAQEGGLCLLTRITGLERLLVEVEGYSEVGGEHDLDWVARSHVTCEPVPFWKRMKNHRKHSISVYSAMSTATAVATSPVPSLRQANLRDWSWWVSLKMYKECSEGSMKALATVGLSLSRLGSSASIRTKS</sequence>
<protein>
    <recommendedName>
        <fullName evidence="3">F-box domain-containing protein</fullName>
    </recommendedName>
</protein>
<dbReference type="InterPro" id="IPR032675">
    <property type="entry name" value="LRR_dom_sf"/>
</dbReference>
<evidence type="ECO:0000313" key="2">
    <source>
        <dbReference type="Proteomes" id="UP000696485"/>
    </source>
</evidence>
<comment type="caution">
    <text evidence="1">The sequence shown here is derived from an EMBL/GenBank/DDBJ whole genome shotgun (WGS) entry which is preliminary data.</text>
</comment>
<dbReference type="Gene3D" id="3.80.10.10">
    <property type="entry name" value="Ribonuclease Inhibitor"/>
    <property type="match status" value="1"/>
</dbReference>
<reference evidence="1" key="1">
    <citation type="journal article" date="2020" name="Fungal Divers.">
        <title>Resolving the Mortierellaceae phylogeny through synthesis of multi-gene phylogenetics and phylogenomics.</title>
        <authorList>
            <person name="Vandepol N."/>
            <person name="Liber J."/>
            <person name="Desiro A."/>
            <person name="Na H."/>
            <person name="Kennedy M."/>
            <person name="Barry K."/>
            <person name="Grigoriev I.V."/>
            <person name="Miller A.N."/>
            <person name="O'Donnell K."/>
            <person name="Stajich J.E."/>
            <person name="Bonito G."/>
        </authorList>
    </citation>
    <scope>NUCLEOTIDE SEQUENCE</scope>
    <source>
        <strain evidence="1">NVP1</strain>
    </source>
</reference>
<dbReference type="InterPro" id="IPR036047">
    <property type="entry name" value="F-box-like_dom_sf"/>
</dbReference>
<dbReference type="SUPFAM" id="SSF52047">
    <property type="entry name" value="RNI-like"/>
    <property type="match status" value="1"/>
</dbReference>
<dbReference type="EMBL" id="JAAAUY010000819">
    <property type="protein sequence ID" value="KAF9326156.1"/>
    <property type="molecule type" value="Genomic_DNA"/>
</dbReference>
<name>A0A9P5SDS5_9FUNG</name>
<dbReference type="Proteomes" id="UP000696485">
    <property type="component" value="Unassembled WGS sequence"/>
</dbReference>
<evidence type="ECO:0008006" key="3">
    <source>
        <dbReference type="Google" id="ProtNLM"/>
    </source>
</evidence>